<proteinExistence type="predicted"/>
<gene>
    <name evidence="1" type="ORF">RFV38_13100</name>
</gene>
<evidence type="ECO:0000313" key="1">
    <source>
        <dbReference type="EMBL" id="MDX8337417.1"/>
    </source>
</evidence>
<protein>
    <recommendedName>
        <fullName evidence="3">HTH cro/C1-type domain-containing protein</fullName>
    </recommendedName>
</protein>
<sequence length="88" mass="10767">MKKFDIMKNIRREMRLKNLSDGRVAKKIGVSEIEMTEFFLERNVNLELLEKVIEVVFESYEFQYSFKENPLRKFSTKELLQELMRREK</sequence>
<organism evidence="1 2">
    <name type="scientific">Candidatus Cetobacterium colombiensis</name>
    <dbReference type="NCBI Taxonomy" id="3073100"/>
    <lineage>
        <taxon>Bacteria</taxon>
        <taxon>Fusobacteriati</taxon>
        <taxon>Fusobacteriota</taxon>
        <taxon>Fusobacteriia</taxon>
        <taxon>Fusobacteriales</taxon>
        <taxon>Fusobacteriaceae</taxon>
        <taxon>Cetobacterium</taxon>
    </lineage>
</organism>
<comment type="caution">
    <text evidence="1">The sequence shown here is derived from an EMBL/GenBank/DDBJ whole genome shotgun (WGS) entry which is preliminary data.</text>
</comment>
<name>A0ABU4WEJ7_9FUSO</name>
<dbReference type="RefSeq" id="WP_320314755.1">
    <property type="nucleotide sequence ID" value="NZ_JAVIKH010000039.1"/>
</dbReference>
<keyword evidence="2" id="KW-1185">Reference proteome</keyword>
<dbReference type="Proteomes" id="UP001279681">
    <property type="component" value="Unassembled WGS sequence"/>
</dbReference>
<dbReference type="EMBL" id="JAVIKH010000039">
    <property type="protein sequence ID" value="MDX8337417.1"/>
    <property type="molecule type" value="Genomic_DNA"/>
</dbReference>
<accession>A0ABU4WEJ7</accession>
<reference evidence="2" key="1">
    <citation type="submission" date="2023-07" db="EMBL/GenBank/DDBJ databases">
        <authorList>
            <person name="Colorado M.A."/>
            <person name="Villamil L.M."/>
            <person name="Melo J.F."/>
            <person name="Rodriguez J.A."/>
            <person name="Ruiz R.Y."/>
        </authorList>
    </citation>
    <scope>NUCLEOTIDE SEQUENCE [LARGE SCALE GENOMIC DNA]</scope>
    <source>
        <strain evidence="2">C33</strain>
    </source>
</reference>
<evidence type="ECO:0008006" key="3">
    <source>
        <dbReference type="Google" id="ProtNLM"/>
    </source>
</evidence>
<evidence type="ECO:0000313" key="2">
    <source>
        <dbReference type="Proteomes" id="UP001279681"/>
    </source>
</evidence>